<organism evidence="6 7">
    <name type="scientific">Coprinellus micaceus</name>
    <name type="common">Glistening ink-cap mushroom</name>
    <name type="synonym">Coprinus micaceus</name>
    <dbReference type="NCBI Taxonomy" id="71717"/>
    <lineage>
        <taxon>Eukaryota</taxon>
        <taxon>Fungi</taxon>
        <taxon>Dikarya</taxon>
        <taxon>Basidiomycota</taxon>
        <taxon>Agaricomycotina</taxon>
        <taxon>Agaricomycetes</taxon>
        <taxon>Agaricomycetidae</taxon>
        <taxon>Agaricales</taxon>
        <taxon>Agaricineae</taxon>
        <taxon>Psathyrellaceae</taxon>
        <taxon>Coprinellus</taxon>
    </lineage>
</organism>
<feature type="compositionally biased region" description="Low complexity" evidence="4">
    <location>
        <begin position="760"/>
        <end position="774"/>
    </location>
</feature>
<evidence type="ECO:0000313" key="7">
    <source>
        <dbReference type="Proteomes" id="UP000298030"/>
    </source>
</evidence>
<dbReference type="GO" id="GO:0005634">
    <property type="term" value="C:nucleus"/>
    <property type="evidence" value="ECO:0007669"/>
    <property type="project" value="UniProtKB-SubCell"/>
</dbReference>
<dbReference type="InterPro" id="IPR036864">
    <property type="entry name" value="Zn2-C6_fun-type_DNA-bd_sf"/>
</dbReference>
<dbReference type="SUPFAM" id="SSF57701">
    <property type="entry name" value="Zn2/Cys6 DNA-binding domain"/>
    <property type="match status" value="1"/>
</dbReference>
<dbReference type="SMART" id="SM00906">
    <property type="entry name" value="Fungal_trans"/>
    <property type="match status" value="1"/>
</dbReference>
<dbReference type="GO" id="GO:0003677">
    <property type="term" value="F:DNA binding"/>
    <property type="evidence" value="ECO:0007669"/>
    <property type="project" value="InterPro"/>
</dbReference>
<evidence type="ECO:0000256" key="1">
    <source>
        <dbReference type="ARBA" id="ARBA00004123"/>
    </source>
</evidence>
<comment type="subcellular location">
    <subcellularLocation>
        <location evidence="1">Nucleus</location>
    </subcellularLocation>
</comment>
<dbReference type="OrthoDB" id="762982at2759"/>
<dbReference type="STRING" id="71717.A0A4Y7TPW8"/>
<feature type="region of interest" description="Disordered" evidence="4">
    <location>
        <begin position="137"/>
        <end position="160"/>
    </location>
</feature>
<feature type="compositionally biased region" description="Basic and acidic residues" evidence="4">
    <location>
        <begin position="151"/>
        <end position="160"/>
    </location>
</feature>
<evidence type="ECO:0000256" key="4">
    <source>
        <dbReference type="SAM" id="MobiDB-lite"/>
    </source>
</evidence>
<dbReference type="PANTHER" id="PTHR31001">
    <property type="entry name" value="UNCHARACTERIZED TRANSCRIPTIONAL REGULATORY PROTEIN"/>
    <property type="match status" value="1"/>
</dbReference>
<dbReference type="Gene3D" id="4.10.240.10">
    <property type="entry name" value="Zn(2)-C6 fungal-type DNA-binding domain"/>
    <property type="match status" value="1"/>
</dbReference>
<gene>
    <name evidence="6" type="ORF">FA13DRAFT_1762657</name>
</gene>
<name>A0A4Y7TPW8_COPMI</name>
<proteinExistence type="predicted"/>
<feature type="compositionally biased region" description="Basic and acidic residues" evidence="4">
    <location>
        <begin position="675"/>
        <end position="685"/>
    </location>
</feature>
<protein>
    <recommendedName>
        <fullName evidence="5">Zn(2)-C6 fungal-type domain-containing protein</fullName>
    </recommendedName>
</protein>
<dbReference type="PROSITE" id="PS50048">
    <property type="entry name" value="ZN2_CY6_FUNGAL_2"/>
    <property type="match status" value="1"/>
</dbReference>
<sequence>MNDEGQSSTSPSAQRPKPVRSSTAGTVRARGNSPPPDGPSDGRPPTKRARKAINCEPCRNSKLKCDRNRPCSSCVLRGTSSSCYQDGRAVEGADSLGRGDDHSSYARIDPAQEIARLRHSISLLEAYVFPAQRTQATVQRRTTDSASLISPKKENVEPNAEGKARFQGGLYAGPTSAATHLLINDKSGDSDDSDSRHHSQDRTTNEDFPGTVEYDRDLLARLPGLDVVDGLIKHYFDYCNWIYRHINHVAFTGHWERFKSGSSADRVTLATACVMMAIAVHYLPSQHELLRHFHESHEELGQKFFEVSTQALQRRLVDTRAYSLELVELLLCRCHFLTLSKTDSEEIWHVRGELVTIGMAMGLHRDPGKWKMPRDVAERRRWAWWHIVLLERWQAFMFGRPLAIASHHFDTQLPSYCDPTVDKTGRLYLPNIALFRLAFILGDIMDDAVSVRTVPYENVMANDRALTQWMENLPPELDLDEYRVARSLASSNLATRRLGVQSVIIRTSYYHIRFTLHRPYASANPNSPQPSSAIGKSVSPEKQAQSLEIAVGAADKLITMVGQSRPDFLANSALAVPGHMNWGPFHCFSAAMFFSFQLIANPEQPGAGLFRQSIRKAIQTLEQSRGTALSDKAFAILSALTPLYSQDFSSMTPEERDKLRGQKLGVVKKLAFPYHDSHDPRRHGDSPSARGTVGSPAGSSSLSPPAQMISTLPQQYDAIQTHNVSFDANGCVGSSHISVSESPQPHPQMVTHPQSLAGASTSYPTQSSYTSMPPNGQMYNDQSRYVPYVHAVDEATMWGAAVGFGQGEWSQFLDGFKPEVQAVNGGRHHMHST</sequence>
<feature type="region of interest" description="Disordered" evidence="4">
    <location>
        <begin position="674"/>
        <end position="707"/>
    </location>
</feature>
<evidence type="ECO:0000256" key="3">
    <source>
        <dbReference type="ARBA" id="ARBA00023242"/>
    </source>
</evidence>
<accession>A0A4Y7TPW8</accession>
<dbReference type="EMBL" id="QPFP01000007">
    <property type="protein sequence ID" value="TEB35579.1"/>
    <property type="molecule type" value="Genomic_DNA"/>
</dbReference>
<dbReference type="CDD" id="cd12148">
    <property type="entry name" value="fungal_TF_MHR"/>
    <property type="match status" value="1"/>
</dbReference>
<feature type="domain" description="Zn(2)-C6 fungal-type" evidence="5">
    <location>
        <begin position="54"/>
        <end position="83"/>
    </location>
</feature>
<feature type="region of interest" description="Disordered" evidence="4">
    <location>
        <begin position="1"/>
        <end position="49"/>
    </location>
</feature>
<reference evidence="6 7" key="1">
    <citation type="journal article" date="2019" name="Nat. Ecol. Evol.">
        <title>Megaphylogeny resolves global patterns of mushroom evolution.</title>
        <authorList>
            <person name="Varga T."/>
            <person name="Krizsan K."/>
            <person name="Foldi C."/>
            <person name="Dima B."/>
            <person name="Sanchez-Garcia M."/>
            <person name="Sanchez-Ramirez S."/>
            <person name="Szollosi G.J."/>
            <person name="Szarkandi J.G."/>
            <person name="Papp V."/>
            <person name="Albert L."/>
            <person name="Andreopoulos W."/>
            <person name="Angelini C."/>
            <person name="Antonin V."/>
            <person name="Barry K.W."/>
            <person name="Bougher N.L."/>
            <person name="Buchanan P."/>
            <person name="Buyck B."/>
            <person name="Bense V."/>
            <person name="Catcheside P."/>
            <person name="Chovatia M."/>
            <person name="Cooper J."/>
            <person name="Damon W."/>
            <person name="Desjardin D."/>
            <person name="Finy P."/>
            <person name="Geml J."/>
            <person name="Haridas S."/>
            <person name="Hughes K."/>
            <person name="Justo A."/>
            <person name="Karasinski D."/>
            <person name="Kautmanova I."/>
            <person name="Kiss B."/>
            <person name="Kocsube S."/>
            <person name="Kotiranta H."/>
            <person name="LaButti K.M."/>
            <person name="Lechner B.E."/>
            <person name="Liimatainen K."/>
            <person name="Lipzen A."/>
            <person name="Lukacs Z."/>
            <person name="Mihaltcheva S."/>
            <person name="Morgado L.N."/>
            <person name="Niskanen T."/>
            <person name="Noordeloos M.E."/>
            <person name="Ohm R.A."/>
            <person name="Ortiz-Santana B."/>
            <person name="Ovrebo C."/>
            <person name="Racz N."/>
            <person name="Riley R."/>
            <person name="Savchenko A."/>
            <person name="Shiryaev A."/>
            <person name="Soop K."/>
            <person name="Spirin V."/>
            <person name="Szebenyi C."/>
            <person name="Tomsovsky M."/>
            <person name="Tulloss R.E."/>
            <person name="Uehling J."/>
            <person name="Grigoriev I.V."/>
            <person name="Vagvolgyi C."/>
            <person name="Papp T."/>
            <person name="Martin F.M."/>
            <person name="Miettinen O."/>
            <person name="Hibbett D.S."/>
            <person name="Nagy L.G."/>
        </authorList>
    </citation>
    <scope>NUCLEOTIDE SEQUENCE [LARGE SCALE GENOMIC DNA]</scope>
    <source>
        <strain evidence="6 7">FP101781</strain>
    </source>
</reference>
<comment type="caution">
    <text evidence="6">The sequence shown here is derived from an EMBL/GenBank/DDBJ whole genome shotgun (WGS) entry which is preliminary data.</text>
</comment>
<feature type="compositionally biased region" description="Low complexity" evidence="4">
    <location>
        <begin position="694"/>
        <end position="706"/>
    </location>
</feature>
<evidence type="ECO:0000313" key="6">
    <source>
        <dbReference type="EMBL" id="TEB35579.1"/>
    </source>
</evidence>
<dbReference type="CDD" id="cd00067">
    <property type="entry name" value="GAL4"/>
    <property type="match status" value="1"/>
</dbReference>
<dbReference type="GO" id="GO:0006351">
    <property type="term" value="P:DNA-templated transcription"/>
    <property type="evidence" value="ECO:0007669"/>
    <property type="project" value="InterPro"/>
</dbReference>
<evidence type="ECO:0000259" key="5">
    <source>
        <dbReference type="PROSITE" id="PS50048"/>
    </source>
</evidence>
<keyword evidence="3" id="KW-0539">Nucleus</keyword>
<dbReference type="InterPro" id="IPR007219">
    <property type="entry name" value="XnlR_reg_dom"/>
</dbReference>
<dbReference type="InterPro" id="IPR001138">
    <property type="entry name" value="Zn2Cys6_DnaBD"/>
</dbReference>
<dbReference type="Proteomes" id="UP000298030">
    <property type="component" value="Unassembled WGS sequence"/>
</dbReference>
<keyword evidence="2" id="KW-0479">Metal-binding</keyword>
<dbReference type="AlphaFoldDB" id="A0A4Y7TPW8"/>
<feature type="compositionally biased region" description="Polar residues" evidence="4">
    <location>
        <begin position="1"/>
        <end position="13"/>
    </location>
</feature>
<dbReference type="Pfam" id="PF04082">
    <property type="entry name" value="Fungal_trans"/>
    <property type="match status" value="1"/>
</dbReference>
<dbReference type="Pfam" id="PF00172">
    <property type="entry name" value="Zn_clus"/>
    <property type="match status" value="1"/>
</dbReference>
<dbReference type="InterPro" id="IPR050613">
    <property type="entry name" value="Sec_Metabolite_Reg"/>
</dbReference>
<dbReference type="GO" id="GO:0000981">
    <property type="term" value="F:DNA-binding transcription factor activity, RNA polymerase II-specific"/>
    <property type="evidence" value="ECO:0007669"/>
    <property type="project" value="InterPro"/>
</dbReference>
<keyword evidence="7" id="KW-1185">Reference proteome</keyword>
<feature type="compositionally biased region" description="Basic and acidic residues" evidence="4">
    <location>
        <begin position="186"/>
        <end position="205"/>
    </location>
</feature>
<evidence type="ECO:0000256" key="2">
    <source>
        <dbReference type="ARBA" id="ARBA00022723"/>
    </source>
</evidence>
<dbReference type="GO" id="GO:0008270">
    <property type="term" value="F:zinc ion binding"/>
    <property type="evidence" value="ECO:0007669"/>
    <property type="project" value="InterPro"/>
</dbReference>
<feature type="region of interest" description="Disordered" evidence="4">
    <location>
        <begin position="735"/>
        <end position="776"/>
    </location>
</feature>
<feature type="region of interest" description="Disordered" evidence="4">
    <location>
        <begin position="183"/>
        <end position="210"/>
    </location>
</feature>